<accession>A0A8H6HMZ4</accession>
<dbReference type="SUPFAM" id="SSF81383">
    <property type="entry name" value="F-box domain"/>
    <property type="match status" value="1"/>
</dbReference>
<dbReference type="OrthoDB" id="2913281at2759"/>
<gene>
    <name evidence="1" type="ORF">DFP72DRAFT_1074020</name>
</gene>
<evidence type="ECO:0008006" key="3">
    <source>
        <dbReference type="Google" id="ProtNLM"/>
    </source>
</evidence>
<reference evidence="1 2" key="1">
    <citation type="submission" date="2020-07" db="EMBL/GenBank/DDBJ databases">
        <title>Comparative genomics of pyrophilous fungi reveals a link between fire events and developmental genes.</title>
        <authorList>
            <consortium name="DOE Joint Genome Institute"/>
            <person name="Steindorff A.S."/>
            <person name="Carver A."/>
            <person name="Calhoun S."/>
            <person name="Stillman K."/>
            <person name="Liu H."/>
            <person name="Lipzen A."/>
            <person name="Pangilinan J."/>
            <person name="Labutti K."/>
            <person name="Bruns T.D."/>
            <person name="Grigoriev I.V."/>
        </authorList>
    </citation>
    <scope>NUCLEOTIDE SEQUENCE [LARGE SCALE GENOMIC DNA]</scope>
    <source>
        <strain evidence="1 2">CBS 144469</strain>
    </source>
</reference>
<dbReference type="EMBL" id="JACGCI010000069">
    <property type="protein sequence ID" value="KAF6748666.1"/>
    <property type="molecule type" value="Genomic_DNA"/>
</dbReference>
<dbReference type="InterPro" id="IPR036047">
    <property type="entry name" value="F-box-like_dom_sf"/>
</dbReference>
<sequence length="690" mass="75165">MSKEDGGVPIVPAYSYGAYLATIPESAGDVNGYSGPAESLPAPASRSATSSMPSMPTEILSKIFLQVVEHSFTTFRTLPFNAAAVDLLNISGTSSRFRQVAIHDPALWARVPFLNGISRPFLDLILRRSQRHPLTLRFLEDSTLPDTVDIWSLIMTEYARVAVLYIEVSEASDATKSKVLLMMRSPALQDCFVKFHGRRNVRLDDLISNTLPPFSDDAPALRSLHFINCNLSPNLYAFPKLTELSVACVGDIITVRLFLLSIQDFFVLHDQFRLLHSLKLLNCIWPCRVAEFQALLLATPPLDLPILEELDLAGSIEVCDQVGAIFHIPDECTRNVTVIFHRNRQFSALDANKAVNGASRFISPSVRYLGCSAAIGSGHSHLRLLKAGGKYDTLCFDVDQLNFQVGGVVSFLIASLSIPTLPFQAPSITDLFLRLLWDSLSRRLGHTLSSIPSLHLSFGAHSSGPHILHDFFDALQNVDKLIVERLDIWDNPCFLAYPVKEILPGLKSLEVPLDDGTTPASLAGLIVITTGRATRTGSRVVPRGVRISSVGDPTRKPGSLLLVHFSVLENVEGCGFILAAKTVEIGGLGQLLTSTLTHGCSSGLGYKSLPSIIIAALLPRHVFPNAHHLLILPLGHLPIEPNTAKEPISLRLYKVLSTNFDDAGGFGHALRALRDTSTGHLTAKATATVH</sequence>
<dbReference type="Proteomes" id="UP000521943">
    <property type="component" value="Unassembled WGS sequence"/>
</dbReference>
<evidence type="ECO:0000313" key="2">
    <source>
        <dbReference type="Proteomes" id="UP000521943"/>
    </source>
</evidence>
<comment type="caution">
    <text evidence="1">The sequence shown here is derived from an EMBL/GenBank/DDBJ whole genome shotgun (WGS) entry which is preliminary data.</text>
</comment>
<dbReference type="Gene3D" id="1.20.1280.50">
    <property type="match status" value="1"/>
</dbReference>
<proteinExistence type="predicted"/>
<keyword evidence="2" id="KW-1185">Reference proteome</keyword>
<organism evidence="1 2">
    <name type="scientific">Ephemerocybe angulata</name>
    <dbReference type="NCBI Taxonomy" id="980116"/>
    <lineage>
        <taxon>Eukaryota</taxon>
        <taxon>Fungi</taxon>
        <taxon>Dikarya</taxon>
        <taxon>Basidiomycota</taxon>
        <taxon>Agaricomycotina</taxon>
        <taxon>Agaricomycetes</taxon>
        <taxon>Agaricomycetidae</taxon>
        <taxon>Agaricales</taxon>
        <taxon>Agaricineae</taxon>
        <taxon>Psathyrellaceae</taxon>
        <taxon>Ephemerocybe</taxon>
    </lineage>
</organism>
<name>A0A8H6HMZ4_9AGAR</name>
<protein>
    <recommendedName>
        <fullName evidence="3">F-box domain-containing protein</fullName>
    </recommendedName>
</protein>
<evidence type="ECO:0000313" key="1">
    <source>
        <dbReference type="EMBL" id="KAF6748666.1"/>
    </source>
</evidence>
<dbReference type="AlphaFoldDB" id="A0A8H6HMZ4"/>